<keyword evidence="3 5" id="KW-1133">Transmembrane helix</keyword>
<feature type="transmembrane region" description="Helical" evidence="5">
    <location>
        <begin position="71"/>
        <end position="89"/>
    </location>
</feature>
<evidence type="ECO:0000313" key="7">
    <source>
        <dbReference type="EMBL" id="OGZ00299.1"/>
    </source>
</evidence>
<keyword evidence="4 5" id="KW-0472">Membrane</keyword>
<dbReference type="PANTHER" id="PTHR37422:SF13">
    <property type="entry name" value="LIPOPOLYSACCHARIDE BIOSYNTHESIS PROTEIN PA4999-RELATED"/>
    <property type="match status" value="1"/>
</dbReference>
<dbReference type="PANTHER" id="PTHR37422">
    <property type="entry name" value="TEICHURONIC ACID BIOSYNTHESIS PROTEIN TUAE"/>
    <property type="match status" value="1"/>
</dbReference>
<protein>
    <recommendedName>
        <fullName evidence="6">O-antigen ligase-related domain-containing protein</fullName>
    </recommendedName>
</protein>
<feature type="transmembrane region" description="Helical" evidence="5">
    <location>
        <begin position="403"/>
        <end position="424"/>
    </location>
</feature>
<feature type="transmembrane region" description="Helical" evidence="5">
    <location>
        <begin position="453"/>
        <end position="475"/>
    </location>
</feature>
<dbReference type="GO" id="GO:0016020">
    <property type="term" value="C:membrane"/>
    <property type="evidence" value="ECO:0007669"/>
    <property type="project" value="UniProtKB-SubCell"/>
</dbReference>
<comment type="subcellular location">
    <subcellularLocation>
        <location evidence="1">Membrane</location>
        <topology evidence="1">Multi-pass membrane protein</topology>
    </subcellularLocation>
</comment>
<dbReference type="AlphaFoldDB" id="A0A1G2CFX3"/>
<dbReference type="Proteomes" id="UP000176287">
    <property type="component" value="Unassembled WGS sequence"/>
</dbReference>
<feature type="transmembrane region" description="Helical" evidence="5">
    <location>
        <begin position="134"/>
        <end position="152"/>
    </location>
</feature>
<evidence type="ECO:0000256" key="4">
    <source>
        <dbReference type="ARBA" id="ARBA00023136"/>
    </source>
</evidence>
<feature type="transmembrane region" description="Helical" evidence="5">
    <location>
        <begin position="262"/>
        <end position="283"/>
    </location>
</feature>
<dbReference type="SUPFAM" id="SSF48452">
    <property type="entry name" value="TPR-like"/>
    <property type="match status" value="1"/>
</dbReference>
<sequence length="747" mass="83910">MHPWSANIIKTISVLLLALVIGIPLVYWSGSVYPYTIPKTVFFLIVSELIVALYLGLAFMEPALRPRRTIWFWSVLAFSATLLITALTGEDFSRSFWSIQERNLGVFVFLHFAGLAIALSALRSKIDWDRVWRVSLISSVAVSVLALIQLQVPDLLLQENPGSRPGSTFGNPTFMAGYALFHIFLGIYIFFKNQSGKSFLGKYWPLMISAVNIIAIFISQTRGDLLGLGTGALILLGLWSFRSPVTLNGWEKTWGNKKLYRAILAILIFLGAFFLLTRSASLWQNVPGLGRFQDISLEDGGLQPRLIAIKASWQGIKERPILGWGSENFNLVFNKYYDPSSLRANFQETRFDKPHNFILEYMVSGGILLLLAFLFLSSAFLWQAFRSGEILWAQVAVAAFTAYFIRNLFVFDTIGPLFLFYLFMSATDAKYGNKKEQSARIPNSSPNPALGQFILGASVLAVIAMSLGVSLPTLASAYHQRNGFIYFLQDKVPETIVEFKKGVDGWSMYRDGYAKDYARAVADAFFYKRGTVTKDDALLVIRELEAVSVAHPKDAFYHNMLLDVYGKFSSLDAQYLDRAIEHAQAALVLSPNRQETYFGWAKALSSKGDNKGGLELTKKALDLDPEVAESNFYYGLMAYINEMYDDGYKHVRKGIDGGRPWKNSAEPRVVANFFTDDKRFGEAITLYQKSLEMRDDPETRARLARAYFLSGDRESAKKEFGQAMKQKDLSKSSAWSDFAPIISQLGL</sequence>
<feature type="domain" description="O-antigen ligase-related" evidence="6">
    <location>
        <begin position="210"/>
        <end position="374"/>
    </location>
</feature>
<organism evidence="7 8">
    <name type="scientific">Candidatus Liptonbacteria bacterium RIFCSPLOWO2_01_FULL_45_15</name>
    <dbReference type="NCBI Taxonomy" id="1798649"/>
    <lineage>
        <taxon>Bacteria</taxon>
        <taxon>Candidatus Liptoniibacteriota</taxon>
    </lineage>
</organism>
<dbReference type="Pfam" id="PF14559">
    <property type="entry name" value="TPR_19"/>
    <property type="match status" value="1"/>
</dbReference>
<feature type="transmembrane region" description="Helical" evidence="5">
    <location>
        <begin position="41"/>
        <end position="59"/>
    </location>
</feature>
<dbReference type="InterPro" id="IPR051533">
    <property type="entry name" value="WaaL-like"/>
</dbReference>
<evidence type="ECO:0000256" key="5">
    <source>
        <dbReference type="SAM" id="Phobius"/>
    </source>
</evidence>
<reference evidence="7 8" key="1">
    <citation type="journal article" date="2016" name="Nat. Commun.">
        <title>Thousands of microbial genomes shed light on interconnected biogeochemical processes in an aquifer system.</title>
        <authorList>
            <person name="Anantharaman K."/>
            <person name="Brown C.T."/>
            <person name="Hug L.A."/>
            <person name="Sharon I."/>
            <person name="Castelle C.J."/>
            <person name="Probst A.J."/>
            <person name="Thomas B.C."/>
            <person name="Singh A."/>
            <person name="Wilkins M.J."/>
            <person name="Karaoz U."/>
            <person name="Brodie E.L."/>
            <person name="Williams K.H."/>
            <person name="Hubbard S.S."/>
            <person name="Banfield J.F."/>
        </authorList>
    </citation>
    <scope>NUCLEOTIDE SEQUENCE [LARGE SCALE GENOMIC DNA]</scope>
</reference>
<dbReference type="InterPro" id="IPR011990">
    <property type="entry name" value="TPR-like_helical_dom_sf"/>
</dbReference>
<evidence type="ECO:0000256" key="3">
    <source>
        <dbReference type="ARBA" id="ARBA00022989"/>
    </source>
</evidence>
<evidence type="ECO:0000259" key="6">
    <source>
        <dbReference type="Pfam" id="PF04932"/>
    </source>
</evidence>
<comment type="caution">
    <text evidence="7">The sequence shown here is derived from an EMBL/GenBank/DDBJ whole genome shotgun (WGS) entry which is preliminary data.</text>
</comment>
<evidence type="ECO:0000256" key="1">
    <source>
        <dbReference type="ARBA" id="ARBA00004141"/>
    </source>
</evidence>
<name>A0A1G2CFX3_9BACT</name>
<keyword evidence="2 5" id="KW-0812">Transmembrane</keyword>
<evidence type="ECO:0000256" key="2">
    <source>
        <dbReference type="ARBA" id="ARBA00022692"/>
    </source>
</evidence>
<proteinExistence type="predicted"/>
<accession>A0A1G2CFX3</accession>
<feature type="transmembrane region" description="Helical" evidence="5">
    <location>
        <begin position="172"/>
        <end position="191"/>
    </location>
</feature>
<feature type="transmembrane region" description="Helical" evidence="5">
    <location>
        <begin position="225"/>
        <end position="241"/>
    </location>
</feature>
<dbReference type="InterPro" id="IPR007016">
    <property type="entry name" value="O-antigen_ligase-rel_domated"/>
</dbReference>
<feature type="transmembrane region" description="Helical" evidence="5">
    <location>
        <begin position="203"/>
        <end position="219"/>
    </location>
</feature>
<gene>
    <name evidence="7" type="ORF">A3B13_01525</name>
</gene>
<dbReference type="EMBL" id="MHKZ01000024">
    <property type="protein sequence ID" value="OGZ00299.1"/>
    <property type="molecule type" value="Genomic_DNA"/>
</dbReference>
<dbReference type="Gene3D" id="1.25.40.10">
    <property type="entry name" value="Tetratricopeptide repeat domain"/>
    <property type="match status" value="1"/>
</dbReference>
<dbReference type="STRING" id="1798649.A3B13_01525"/>
<evidence type="ECO:0000313" key="8">
    <source>
        <dbReference type="Proteomes" id="UP000176287"/>
    </source>
</evidence>
<feature type="transmembrane region" description="Helical" evidence="5">
    <location>
        <begin position="12"/>
        <end position="29"/>
    </location>
</feature>
<feature type="transmembrane region" description="Helical" evidence="5">
    <location>
        <begin position="104"/>
        <end position="122"/>
    </location>
</feature>
<feature type="transmembrane region" description="Helical" evidence="5">
    <location>
        <begin position="361"/>
        <end position="382"/>
    </location>
</feature>
<dbReference type="Pfam" id="PF04932">
    <property type="entry name" value="Wzy_C"/>
    <property type="match status" value="1"/>
</dbReference>